<reference evidence="6 7" key="1">
    <citation type="journal article" date="2019" name="Nat. Microbiol.">
        <title>Mediterranean grassland soil C-N compound turnover is dependent on rainfall and depth, and is mediated by genomically divergent microorganisms.</title>
        <authorList>
            <person name="Diamond S."/>
            <person name="Andeer P.F."/>
            <person name="Li Z."/>
            <person name="Crits-Christoph A."/>
            <person name="Burstein D."/>
            <person name="Anantharaman K."/>
            <person name="Lane K.R."/>
            <person name="Thomas B.C."/>
            <person name="Pan C."/>
            <person name="Northen T.R."/>
            <person name="Banfield J.F."/>
        </authorList>
    </citation>
    <scope>NUCLEOTIDE SEQUENCE [LARGE SCALE GENOMIC DNA]</scope>
    <source>
        <strain evidence="6">WS_8</strain>
    </source>
</reference>
<proteinExistence type="predicted"/>
<keyword evidence="3" id="KW-0804">Transcription</keyword>
<organism evidence="6 7">
    <name type="scientific">Eiseniibacteriota bacterium</name>
    <dbReference type="NCBI Taxonomy" id="2212470"/>
    <lineage>
        <taxon>Bacteria</taxon>
        <taxon>Candidatus Eiseniibacteriota</taxon>
    </lineage>
</organism>
<keyword evidence="2 4" id="KW-0238">DNA-binding</keyword>
<dbReference type="PANTHER" id="PTHR47506">
    <property type="entry name" value="TRANSCRIPTIONAL REGULATORY PROTEIN"/>
    <property type="match status" value="1"/>
</dbReference>
<dbReference type="InterPro" id="IPR001647">
    <property type="entry name" value="HTH_TetR"/>
</dbReference>
<dbReference type="Pfam" id="PF16925">
    <property type="entry name" value="TetR_C_13"/>
    <property type="match status" value="1"/>
</dbReference>
<dbReference type="Pfam" id="PF00440">
    <property type="entry name" value="TetR_N"/>
    <property type="match status" value="1"/>
</dbReference>
<dbReference type="PROSITE" id="PS50977">
    <property type="entry name" value="HTH_TETR_2"/>
    <property type="match status" value="1"/>
</dbReference>
<dbReference type="SUPFAM" id="SSF48498">
    <property type="entry name" value="Tetracyclin repressor-like, C-terminal domain"/>
    <property type="match status" value="1"/>
</dbReference>
<evidence type="ECO:0000313" key="6">
    <source>
        <dbReference type="EMBL" id="TMQ61639.1"/>
    </source>
</evidence>
<evidence type="ECO:0000259" key="5">
    <source>
        <dbReference type="PROSITE" id="PS50977"/>
    </source>
</evidence>
<evidence type="ECO:0000256" key="1">
    <source>
        <dbReference type="ARBA" id="ARBA00023015"/>
    </source>
</evidence>
<dbReference type="GO" id="GO:0003677">
    <property type="term" value="F:DNA binding"/>
    <property type="evidence" value="ECO:0007669"/>
    <property type="project" value="UniProtKB-UniRule"/>
</dbReference>
<dbReference type="InterPro" id="IPR011075">
    <property type="entry name" value="TetR_C"/>
</dbReference>
<dbReference type="InterPro" id="IPR009057">
    <property type="entry name" value="Homeodomain-like_sf"/>
</dbReference>
<dbReference type="InterPro" id="IPR036271">
    <property type="entry name" value="Tet_transcr_reg_TetR-rel_C_sf"/>
</dbReference>
<feature type="DNA-binding region" description="H-T-H motif" evidence="4">
    <location>
        <begin position="69"/>
        <end position="88"/>
    </location>
</feature>
<dbReference type="AlphaFoldDB" id="A0A538TDA9"/>
<sequence length="231" mass="25566">MPLHKGSLHRDIFLRSEPGLSSGRRDVSVSHRSIRAKGRRNFLARHSLREAIQEAGTKLFTERGFNASSVKDITEAAGVPKGSFYNHFKSKEGLAAEIVTAYGKGTTDRSILTDPDIPALTRLKKHFAALNEYFTRCNEGCLVGKFMAEVSDDTPQLRENLLGVLRLWGEQISSAISDGQKQGSIRKDLKADELAAFLIDAYEGAISRTRVERNPRALKSFSKVVFSSIVV</sequence>
<dbReference type="PRINTS" id="PR00455">
    <property type="entry name" value="HTHTETR"/>
</dbReference>
<name>A0A538TDA9_UNCEI</name>
<gene>
    <name evidence="6" type="ORF">E6K78_12565</name>
</gene>
<accession>A0A538TDA9</accession>
<keyword evidence="1" id="KW-0805">Transcription regulation</keyword>
<evidence type="ECO:0000256" key="4">
    <source>
        <dbReference type="PROSITE-ProRule" id="PRU00335"/>
    </source>
</evidence>
<evidence type="ECO:0000256" key="2">
    <source>
        <dbReference type="ARBA" id="ARBA00023125"/>
    </source>
</evidence>
<dbReference type="Gene3D" id="1.10.357.10">
    <property type="entry name" value="Tetracycline Repressor, domain 2"/>
    <property type="match status" value="1"/>
</dbReference>
<dbReference type="SUPFAM" id="SSF46689">
    <property type="entry name" value="Homeodomain-like"/>
    <property type="match status" value="1"/>
</dbReference>
<dbReference type="PANTHER" id="PTHR47506:SF6">
    <property type="entry name" value="HTH-TYPE TRANSCRIPTIONAL REPRESSOR NEMR"/>
    <property type="match status" value="1"/>
</dbReference>
<protein>
    <submittedName>
        <fullName evidence="6">TetR/AcrR family transcriptional regulator</fullName>
    </submittedName>
</protein>
<evidence type="ECO:0000313" key="7">
    <source>
        <dbReference type="Proteomes" id="UP000316609"/>
    </source>
</evidence>
<evidence type="ECO:0000256" key="3">
    <source>
        <dbReference type="ARBA" id="ARBA00023163"/>
    </source>
</evidence>
<comment type="caution">
    <text evidence="6">The sequence shown here is derived from an EMBL/GenBank/DDBJ whole genome shotgun (WGS) entry which is preliminary data.</text>
</comment>
<dbReference type="EMBL" id="VBOY01000166">
    <property type="protein sequence ID" value="TMQ61639.1"/>
    <property type="molecule type" value="Genomic_DNA"/>
</dbReference>
<dbReference type="Proteomes" id="UP000316609">
    <property type="component" value="Unassembled WGS sequence"/>
</dbReference>
<feature type="domain" description="HTH tetR-type" evidence="5">
    <location>
        <begin position="46"/>
        <end position="106"/>
    </location>
</feature>